<evidence type="ECO:0000313" key="3">
    <source>
        <dbReference type="EMBL" id="OCB90615.1"/>
    </source>
</evidence>
<feature type="domain" description="Fungal-type protein kinase" evidence="2">
    <location>
        <begin position="137"/>
        <end position="566"/>
    </location>
</feature>
<feature type="region of interest" description="Disordered" evidence="1">
    <location>
        <begin position="696"/>
        <end position="759"/>
    </location>
</feature>
<accession>A0A9Q5N8E4</accession>
<dbReference type="AlphaFoldDB" id="A0A9Q5N8E4"/>
<dbReference type="Pfam" id="PF17667">
    <property type="entry name" value="Pkinase_fungal"/>
    <property type="match status" value="1"/>
</dbReference>
<name>A0A9Q5N8E4_SANBA</name>
<gene>
    <name evidence="3" type="ORF">A7U60_g2133</name>
</gene>
<dbReference type="Proteomes" id="UP000757232">
    <property type="component" value="Unassembled WGS sequence"/>
</dbReference>
<evidence type="ECO:0000256" key="1">
    <source>
        <dbReference type="SAM" id="MobiDB-lite"/>
    </source>
</evidence>
<dbReference type="EMBL" id="LNZH02000123">
    <property type="protein sequence ID" value="OCB90615.1"/>
    <property type="molecule type" value="Genomic_DNA"/>
</dbReference>
<comment type="caution">
    <text evidence="3">The sequence shown here is derived from an EMBL/GenBank/DDBJ whole genome shotgun (WGS) entry which is preliminary data.</text>
</comment>
<feature type="compositionally biased region" description="Basic and acidic residues" evidence="1">
    <location>
        <begin position="710"/>
        <end position="722"/>
    </location>
</feature>
<protein>
    <recommendedName>
        <fullName evidence="2">Fungal-type protein kinase domain-containing protein</fullName>
    </recommendedName>
</protein>
<evidence type="ECO:0000259" key="2">
    <source>
        <dbReference type="Pfam" id="PF17667"/>
    </source>
</evidence>
<dbReference type="InterPro" id="IPR011009">
    <property type="entry name" value="Kinase-like_dom_sf"/>
</dbReference>
<dbReference type="PANTHER" id="PTHR38248">
    <property type="entry name" value="FUNK1 6"/>
    <property type="match status" value="1"/>
</dbReference>
<dbReference type="SUPFAM" id="SSF56112">
    <property type="entry name" value="Protein kinase-like (PK-like)"/>
    <property type="match status" value="1"/>
</dbReference>
<sequence length="759" mass="87141">MEELIDFQEELNNPGYVFPMIEARTFVDHFLPPLKDGVDVKNIKSMLKKRGYIDSAGRWKSLWAVSGRRRRKKYDAFAPLFDIFQKVTSVASAKASHLDQILEMVAIPEHHKNGRRNVSSQNACFILNDRPSIGTGSAINSWANIALTAGFRKDDSDESCKKNARRIISNIQLAMVRDPSRRFSFGITVENTGLRLWFCSRASPVVSKSFDFSNDLDLLIHVFLSLSFASKEELGWDPTFRPFKRKEGRLVYHIDIGEETYETDSVLSKSSANQLVGHATRVWIVRRLGSDVQYVLKDAWTEDDQKPEHLVHEMVLHDVENKYGAEVRQEVASHLLTPVAHCLVCVNGEEDHTTNVMMRGYTPSFKEQYRINVENLGNCDDDNASPVEIGIEGLGRGDLKDPLSWYNPLRRILRRKHYRIVFKEITKPLSTVRKLPDVFTVLSDSAKVLKWIHGAGWVHRDLSIGNLYLYGERGLIGDLEYAKLKNTDIEHELLIGTPNFIAVEAADRAYGLLPRVVDRVALYAELTAMEEGRWEDAAKLRNSRRPPPFSHNDLHDLESLWWVAIWELFYHDEGLKSEAEHPYDKGRDEQRKVAAAELFPRSSETDDRRCFLQSGAYYCSSLAWMPDRLHNVKAALNALRKTFFDKYSKFEAGFPDIRTDVFYGTHDKARLVFGRCKEYAGDRRLVRYQKDSSRRPLFGLEKGPQALRTDNPRRRIDHERLKNSSPAPEVAKCSPRGKRKREVDDDVLSMPPNRIAREE</sequence>
<dbReference type="PANTHER" id="PTHR38248:SF2">
    <property type="entry name" value="FUNK1 11"/>
    <property type="match status" value="1"/>
</dbReference>
<reference evidence="3" key="1">
    <citation type="submission" date="2016-06" db="EMBL/GenBank/DDBJ databases">
        <title>Draft Genome sequence of the fungus Inonotus baumii.</title>
        <authorList>
            <person name="Zhu H."/>
            <person name="Lin W."/>
        </authorList>
    </citation>
    <scope>NUCLEOTIDE SEQUENCE</scope>
    <source>
        <strain evidence="3">821</strain>
    </source>
</reference>
<keyword evidence="4" id="KW-1185">Reference proteome</keyword>
<evidence type="ECO:0000313" key="4">
    <source>
        <dbReference type="Proteomes" id="UP000757232"/>
    </source>
</evidence>
<dbReference type="Gene3D" id="1.10.510.10">
    <property type="entry name" value="Transferase(Phosphotransferase) domain 1"/>
    <property type="match status" value="1"/>
</dbReference>
<proteinExistence type="predicted"/>
<dbReference type="InterPro" id="IPR040976">
    <property type="entry name" value="Pkinase_fungal"/>
</dbReference>
<dbReference type="OrthoDB" id="3271139at2759"/>
<organism evidence="3 4">
    <name type="scientific">Sanghuangporus baumii</name>
    <name type="common">Phellinus baumii</name>
    <dbReference type="NCBI Taxonomy" id="108892"/>
    <lineage>
        <taxon>Eukaryota</taxon>
        <taxon>Fungi</taxon>
        <taxon>Dikarya</taxon>
        <taxon>Basidiomycota</taxon>
        <taxon>Agaricomycotina</taxon>
        <taxon>Agaricomycetes</taxon>
        <taxon>Hymenochaetales</taxon>
        <taxon>Hymenochaetaceae</taxon>
        <taxon>Sanghuangporus</taxon>
    </lineage>
</organism>